<dbReference type="GO" id="GO:0016281">
    <property type="term" value="C:eukaryotic translation initiation factor 4F complex"/>
    <property type="evidence" value="ECO:0007669"/>
    <property type="project" value="TreeGrafter"/>
</dbReference>
<sequence length="176" mass="20294">MEGSQMESSPVKRSENKHKLSDKWVLWAHLPHNTDWSLKSYIKILEVSNVESVIALVNSLPEQMIKNCMLFFMKKGILPMWEDPKNCDGGCFSFKITNKNIPKVWKNLSYMLTGDSLTNNKKLLQTMNGITVSPKKSFCILKIWTSTLKYQNVKELNEVDDVSFQGCIFKKHKPGY</sequence>
<reference evidence="4" key="1">
    <citation type="journal article" date="2020" name="Nature">
        <title>Giant virus diversity and host interactions through global metagenomics.</title>
        <authorList>
            <person name="Schulz F."/>
            <person name="Roux S."/>
            <person name="Paez-Espino D."/>
            <person name="Jungbluth S."/>
            <person name="Walsh D.A."/>
            <person name="Denef V.J."/>
            <person name="McMahon K.D."/>
            <person name="Konstantinidis K.T."/>
            <person name="Eloe-Fadrosh E.A."/>
            <person name="Kyrpides N.C."/>
            <person name="Woyke T."/>
        </authorList>
    </citation>
    <scope>NUCLEOTIDE SEQUENCE</scope>
    <source>
        <strain evidence="4">GVMAG-S-ERX555997-44</strain>
    </source>
</reference>
<dbReference type="AlphaFoldDB" id="A0A6C0F9D0"/>
<dbReference type="SUPFAM" id="SSF55418">
    <property type="entry name" value="eIF4e-like"/>
    <property type="match status" value="1"/>
</dbReference>
<keyword evidence="1" id="KW-0396">Initiation factor</keyword>
<evidence type="ECO:0000313" key="4">
    <source>
        <dbReference type="EMBL" id="QHT37684.1"/>
    </source>
</evidence>
<keyword evidence="3" id="KW-0648">Protein biosynthesis</keyword>
<keyword evidence="2" id="KW-0694">RNA-binding</keyword>
<dbReference type="GO" id="GO:0003743">
    <property type="term" value="F:translation initiation factor activity"/>
    <property type="evidence" value="ECO:0007669"/>
    <property type="project" value="UniProtKB-KW"/>
</dbReference>
<dbReference type="Pfam" id="PF01652">
    <property type="entry name" value="IF4E"/>
    <property type="match status" value="1"/>
</dbReference>
<dbReference type="PANTHER" id="PTHR11960">
    <property type="entry name" value="EUKARYOTIC TRANSLATION INITIATION FACTOR 4E RELATED"/>
    <property type="match status" value="1"/>
</dbReference>
<dbReference type="Gene3D" id="3.30.760.10">
    <property type="entry name" value="RNA Cap, Translation Initiation Factor Eif4e"/>
    <property type="match status" value="1"/>
</dbReference>
<dbReference type="InterPro" id="IPR023398">
    <property type="entry name" value="TIF_eIF4e-like"/>
</dbReference>
<evidence type="ECO:0000256" key="2">
    <source>
        <dbReference type="ARBA" id="ARBA00022884"/>
    </source>
</evidence>
<dbReference type="InterPro" id="IPR001040">
    <property type="entry name" value="TIF_eIF_4E"/>
</dbReference>
<dbReference type="EMBL" id="MN738805">
    <property type="protein sequence ID" value="QHT37684.1"/>
    <property type="molecule type" value="Genomic_DNA"/>
</dbReference>
<dbReference type="GO" id="GO:0000340">
    <property type="term" value="F:RNA 7-methylguanosine cap binding"/>
    <property type="evidence" value="ECO:0007669"/>
    <property type="project" value="TreeGrafter"/>
</dbReference>
<accession>A0A6C0F9D0</accession>
<organism evidence="4">
    <name type="scientific">viral metagenome</name>
    <dbReference type="NCBI Taxonomy" id="1070528"/>
    <lineage>
        <taxon>unclassified sequences</taxon>
        <taxon>metagenomes</taxon>
        <taxon>organismal metagenomes</taxon>
    </lineage>
</organism>
<dbReference type="PANTHER" id="PTHR11960:SF8">
    <property type="entry name" value="EUKARYOTIC TRANSLATION INITIATION FACTOR 4E1-RELATED"/>
    <property type="match status" value="1"/>
</dbReference>
<evidence type="ECO:0000256" key="3">
    <source>
        <dbReference type="ARBA" id="ARBA00022917"/>
    </source>
</evidence>
<proteinExistence type="predicted"/>
<name>A0A6C0F9D0_9ZZZZ</name>
<protein>
    <submittedName>
        <fullName evidence="4">Uncharacterized protein</fullName>
    </submittedName>
</protein>
<evidence type="ECO:0000256" key="1">
    <source>
        <dbReference type="ARBA" id="ARBA00022540"/>
    </source>
</evidence>